<sequence length="215" mass="24243">MNGGRTEEYYQFRTIYEYEEKVLRVCAGGGGGGGGGVGRAVDKKRSRPKAEVLWRKAPHECPRVFDTFCNDGPVEPKILSRTKKFEPNGEDLRELCPVQFLFKLGHTLWLNWAVTSWVPAGFNPYGFLKPVTKIKFSALQRYHYGKCQKPMDTHAELYQRRSDQPIRKGNRGPQIEASRNQSAGSGTARWVEQISTTDSSMLISALPSRLVTVCL</sequence>
<reference evidence="2" key="1">
    <citation type="submission" date="2023-03" db="EMBL/GenBank/DDBJ databases">
        <title>Massive genome expansion in bonnet fungi (Mycena s.s.) driven by repeated elements and novel gene families across ecological guilds.</title>
        <authorList>
            <consortium name="Lawrence Berkeley National Laboratory"/>
            <person name="Harder C.B."/>
            <person name="Miyauchi S."/>
            <person name="Viragh M."/>
            <person name="Kuo A."/>
            <person name="Thoen E."/>
            <person name="Andreopoulos B."/>
            <person name="Lu D."/>
            <person name="Skrede I."/>
            <person name="Drula E."/>
            <person name="Henrissat B."/>
            <person name="Morin E."/>
            <person name="Kohler A."/>
            <person name="Barry K."/>
            <person name="LaButti K."/>
            <person name="Morin E."/>
            <person name="Salamov A."/>
            <person name="Lipzen A."/>
            <person name="Mereny Z."/>
            <person name="Hegedus B."/>
            <person name="Baldrian P."/>
            <person name="Stursova M."/>
            <person name="Weitz H."/>
            <person name="Taylor A."/>
            <person name="Grigoriev I.V."/>
            <person name="Nagy L.G."/>
            <person name="Martin F."/>
            <person name="Kauserud H."/>
        </authorList>
    </citation>
    <scope>NUCLEOTIDE SEQUENCE</scope>
    <source>
        <strain evidence="2">9144</strain>
    </source>
</reference>
<gene>
    <name evidence="2" type="ORF">GGX14DRAFT_393635</name>
</gene>
<accession>A0AAD6YCN6</accession>
<evidence type="ECO:0000313" key="3">
    <source>
        <dbReference type="Proteomes" id="UP001219525"/>
    </source>
</evidence>
<keyword evidence="3" id="KW-1185">Reference proteome</keyword>
<protein>
    <submittedName>
        <fullName evidence="2">Uncharacterized protein</fullName>
    </submittedName>
</protein>
<organism evidence="2 3">
    <name type="scientific">Mycena pura</name>
    <dbReference type="NCBI Taxonomy" id="153505"/>
    <lineage>
        <taxon>Eukaryota</taxon>
        <taxon>Fungi</taxon>
        <taxon>Dikarya</taxon>
        <taxon>Basidiomycota</taxon>
        <taxon>Agaricomycotina</taxon>
        <taxon>Agaricomycetes</taxon>
        <taxon>Agaricomycetidae</taxon>
        <taxon>Agaricales</taxon>
        <taxon>Marasmiineae</taxon>
        <taxon>Mycenaceae</taxon>
        <taxon>Mycena</taxon>
    </lineage>
</organism>
<feature type="region of interest" description="Disordered" evidence="1">
    <location>
        <begin position="163"/>
        <end position="188"/>
    </location>
</feature>
<dbReference type="AlphaFoldDB" id="A0AAD6YCN6"/>
<comment type="caution">
    <text evidence="2">The sequence shown here is derived from an EMBL/GenBank/DDBJ whole genome shotgun (WGS) entry which is preliminary data.</text>
</comment>
<dbReference type="EMBL" id="JARJCW010000024">
    <property type="protein sequence ID" value="KAJ7212000.1"/>
    <property type="molecule type" value="Genomic_DNA"/>
</dbReference>
<proteinExistence type="predicted"/>
<evidence type="ECO:0000256" key="1">
    <source>
        <dbReference type="SAM" id="MobiDB-lite"/>
    </source>
</evidence>
<dbReference type="Proteomes" id="UP001219525">
    <property type="component" value="Unassembled WGS sequence"/>
</dbReference>
<name>A0AAD6YCN6_9AGAR</name>
<evidence type="ECO:0000313" key="2">
    <source>
        <dbReference type="EMBL" id="KAJ7212000.1"/>
    </source>
</evidence>